<dbReference type="Proteomes" id="UP000515203">
    <property type="component" value="Unplaced"/>
</dbReference>
<feature type="domain" description="SPOC" evidence="9">
    <location>
        <begin position="346"/>
        <end position="524"/>
    </location>
</feature>
<evidence type="ECO:0000259" key="8">
    <source>
        <dbReference type="PROSITE" id="PS50102"/>
    </source>
</evidence>
<gene>
    <name evidence="11" type="primary">LOC101565291</name>
</gene>
<evidence type="ECO:0000256" key="3">
    <source>
        <dbReference type="ARBA" id="ARBA00022553"/>
    </source>
</evidence>
<evidence type="ECO:0000256" key="7">
    <source>
        <dbReference type="SAM" id="MobiDB-lite"/>
    </source>
</evidence>
<dbReference type="InterPro" id="IPR000504">
    <property type="entry name" value="RRM_dom"/>
</dbReference>
<dbReference type="Pfam" id="PF00076">
    <property type="entry name" value="RRM_1"/>
    <property type="match status" value="1"/>
</dbReference>
<evidence type="ECO:0000256" key="6">
    <source>
        <dbReference type="PROSITE-ProRule" id="PRU00176"/>
    </source>
</evidence>
<evidence type="ECO:0000313" key="10">
    <source>
        <dbReference type="Proteomes" id="UP000515203"/>
    </source>
</evidence>
<dbReference type="SUPFAM" id="SSF100939">
    <property type="entry name" value="SPOC domain-like"/>
    <property type="match status" value="1"/>
</dbReference>
<organism evidence="10 11">
    <name type="scientific">Octodon degus</name>
    <name type="common">Degu</name>
    <name type="synonym">Sciurus degus</name>
    <dbReference type="NCBI Taxonomy" id="10160"/>
    <lineage>
        <taxon>Eukaryota</taxon>
        <taxon>Metazoa</taxon>
        <taxon>Chordata</taxon>
        <taxon>Craniata</taxon>
        <taxon>Vertebrata</taxon>
        <taxon>Euteleostomi</taxon>
        <taxon>Mammalia</taxon>
        <taxon>Eutheria</taxon>
        <taxon>Euarchontoglires</taxon>
        <taxon>Glires</taxon>
        <taxon>Rodentia</taxon>
        <taxon>Hystricomorpha</taxon>
        <taxon>Octodontidae</taxon>
        <taxon>Octodon</taxon>
    </lineage>
</organism>
<dbReference type="InterPro" id="IPR010912">
    <property type="entry name" value="SPOC_met"/>
</dbReference>
<dbReference type="Gene3D" id="3.30.70.330">
    <property type="match status" value="1"/>
</dbReference>
<dbReference type="OrthoDB" id="10050565at2759"/>
<dbReference type="RefSeq" id="XP_023557146.1">
    <property type="nucleotide sequence ID" value="XM_023701378.1"/>
</dbReference>
<protein>
    <submittedName>
        <fullName evidence="11">RNA-binding protein 15B</fullName>
    </submittedName>
</protein>
<feature type="non-terminal residue" evidence="11">
    <location>
        <position position="1"/>
    </location>
</feature>
<dbReference type="GO" id="GO:0005634">
    <property type="term" value="C:nucleus"/>
    <property type="evidence" value="ECO:0007669"/>
    <property type="project" value="UniProtKB-SubCell"/>
</dbReference>
<name>A0A6P6DAQ6_OCTDE</name>
<proteinExistence type="inferred from homology"/>
<keyword evidence="5" id="KW-0539">Nucleus</keyword>
<dbReference type="FunFam" id="2.40.290.10:FF:000003">
    <property type="entry name" value="RNA-binding motif protein 15"/>
    <property type="match status" value="1"/>
</dbReference>
<evidence type="ECO:0000256" key="5">
    <source>
        <dbReference type="ARBA" id="ARBA00023242"/>
    </source>
</evidence>
<comment type="subcellular location">
    <subcellularLocation>
        <location evidence="1">Nucleus</location>
    </subcellularLocation>
</comment>
<keyword evidence="10" id="KW-1185">Reference proteome</keyword>
<dbReference type="InterPro" id="IPR035979">
    <property type="entry name" value="RBD_domain_sf"/>
</dbReference>
<dbReference type="InParanoid" id="A0A6P6DAQ6"/>
<dbReference type="SMART" id="SM00360">
    <property type="entry name" value="RRM"/>
    <property type="match status" value="1"/>
</dbReference>
<dbReference type="PANTHER" id="PTHR23189">
    <property type="entry name" value="RNA RECOGNITION MOTIF-CONTAINING"/>
    <property type="match status" value="1"/>
</dbReference>
<evidence type="ECO:0000256" key="4">
    <source>
        <dbReference type="ARBA" id="ARBA00022884"/>
    </source>
</evidence>
<evidence type="ECO:0000313" key="11">
    <source>
        <dbReference type="RefSeq" id="XP_023557146.1"/>
    </source>
</evidence>
<comment type="similarity">
    <text evidence="2">Belongs to the RRM Spen family.</text>
</comment>
<sequence length="525" mass="58048">SEGPLRRAFGKCGGGLEEADGRGPARGRGAAWAFLRFRSPDAARRTEAAMAGRVTGRGPMKIGHGRAGPTTRLWVGGLGPDTLPAALAREFDRFGIIRTIDHVKGNNFAYIHYENLDSAQVACAEMRGFPLGGPHRRLRVDFAKAGESRYPQQYRPAPLPVDYEPLKDGFSRHPALGLNLRVRDKIHPYLHLGRDPTFLEGHWTRPSKIVDPRNSLEGLSRSMHSLSGDHWSGEEDRGLAKMWEDRREDLHGRTPHCAYKKWSWTKGVGPQYDCQANHTGTGTTLELGTNSLSSSTRGAEEWGHHLLQEAADSSCGKKTSERECSYGTTEAEPKPLEESKHETKKLKTLSQTLQLGWNGLLVLKTSCFPVSMYILEGDQGVISGLLTDQTSGSRLTQLKITQRLSLEQPKFEEVTRRIRRGRAKGYAVLLATQSVPSGPGTEGMPIMEPGLQRRLLRNLVSYLKGKQAAGVISLPVGRPKGRDCKGMLYAFPPCPFSQQYLQSALRTLGKLEEEHMLIVIVTGWA</sequence>
<dbReference type="Gene3D" id="2.40.290.10">
    <property type="match status" value="1"/>
</dbReference>
<feature type="domain" description="RRM" evidence="8">
    <location>
        <begin position="71"/>
        <end position="145"/>
    </location>
</feature>
<dbReference type="GO" id="GO:0003723">
    <property type="term" value="F:RNA binding"/>
    <property type="evidence" value="ECO:0007669"/>
    <property type="project" value="UniProtKB-UniRule"/>
</dbReference>
<dbReference type="SUPFAM" id="SSF54928">
    <property type="entry name" value="RNA-binding domain, RBD"/>
    <property type="match status" value="1"/>
</dbReference>
<feature type="region of interest" description="Disordered" evidence="7">
    <location>
        <begin position="1"/>
        <end position="25"/>
    </location>
</feature>
<dbReference type="InterPro" id="IPR012921">
    <property type="entry name" value="SPOC_C"/>
</dbReference>
<dbReference type="AlphaFoldDB" id="A0A6P6DAQ6"/>
<dbReference type="InterPro" id="IPR012677">
    <property type="entry name" value="Nucleotide-bd_a/b_plait_sf"/>
</dbReference>
<evidence type="ECO:0000256" key="2">
    <source>
        <dbReference type="ARBA" id="ARBA00005387"/>
    </source>
</evidence>
<dbReference type="InterPro" id="IPR016194">
    <property type="entry name" value="SPOC-like_C_dom_sf"/>
</dbReference>
<accession>A0A6P6DAQ6</accession>
<keyword evidence="4 6" id="KW-0694">RNA-binding</keyword>
<dbReference type="PROSITE" id="PS50102">
    <property type="entry name" value="RRM"/>
    <property type="match status" value="1"/>
</dbReference>
<reference evidence="11" key="1">
    <citation type="submission" date="2025-08" db="UniProtKB">
        <authorList>
            <consortium name="RefSeq"/>
        </authorList>
    </citation>
    <scope>IDENTIFICATION</scope>
</reference>
<keyword evidence="3" id="KW-0597">Phosphoprotein</keyword>
<evidence type="ECO:0000259" key="9">
    <source>
        <dbReference type="PROSITE" id="PS50917"/>
    </source>
</evidence>
<evidence type="ECO:0000256" key="1">
    <source>
        <dbReference type="ARBA" id="ARBA00004123"/>
    </source>
</evidence>
<dbReference type="PROSITE" id="PS50917">
    <property type="entry name" value="SPOC"/>
    <property type="match status" value="1"/>
</dbReference>
<dbReference type="GeneID" id="101565291"/>
<dbReference type="Pfam" id="PF07744">
    <property type="entry name" value="SPOC"/>
    <property type="match status" value="1"/>
</dbReference>